<feature type="transmembrane region" description="Helical" evidence="1">
    <location>
        <begin position="77"/>
        <end position="100"/>
    </location>
</feature>
<gene>
    <name evidence="3" type="ORF">GONAM_51_00140</name>
</gene>
<comment type="caution">
    <text evidence="3">The sequence shown here is derived from an EMBL/GenBank/DDBJ whole genome shotgun (WGS) entry which is preliminary data.</text>
</comment>
<evidence type="ECO:0000256" key="1">
    <source>
        <dbReference type="SAM" id="Phobius"/>
    </source>
</evidence>
<keyword evidence="1" id="KW-0472">Membrane</keyword>
<feature type="domain" description="DUF3592" evidence="2">
    <location>
        <begin position="120"/>
        <end position="186"/>
    </location>
</feature>
<protein>
    <recommendedName>
        <fullName evidence="2">DUF3592 domain-containing protein</fullName>
    </recommendedName>
</protein>
<proteinExistence type="predicted"/>
<dbReference type="EMBL" id="BAHE01000051">
    <property type="protein sequence ID" value="GAC02246.1"/>
    <property type="molecule type" value="Genomic_DNA"/>
</dbReference>
<accession>K6WS52</accession>
<evidence type="ECO:0000313" key="4">
    <source>
        <dbReference type="Proteomes" id="UP000035058"/>
    </source>
</evidence>
<feature type="transmembrane region" description="Helical" evidence="1">
    <location>
        <begin position="22"/>
        <end position="39"/>
    </location>
</feature>
<dbReference type="InterPro" id="IPR021994">
    <property type="entry name" value="DUF3592"/>
</dbReference>
<keyword evidence="1" id="KW-1133">Transmembrane helix</keyword>
<keyword evidence="4" id="KW-1185">Reference proteome</keyword>
<organism evidence="3 4">
    <name type="scientific">Gordonia namibiensis NBRC 108229</name>
    <dbReference type="NCBI Taxonomy" id="1208314"/>
    <lineage>
        <taxon>Bacteria</taxon>
        <taxon>Bacillati</taxon>
        <taxon>Actinomycetota</taxon>
        <taxon>Actinomycetes</taxon>
        <taxon>Mycobacteriales</taxon>
        <taxon>Gordoniaceae</taxon>
        <taxon>Gordonia</taxon>
    </lineage>
</organism>
<evidence type="ECO:0000259" key="2">
    <source>
        <dbReference type="Pfam" id="PF12158"/>
    </source>
</evidence>
<keyword evidence="1" id="KW-0812">Transmembrane</keyword>
<dbReference type="Proteomes" id="UP000035058">
    <property type="component" value="Unassembled WGS sequence"/>
</dbReference>
<dbReference type="Pfam" id="PF12158">
    <property type="entry name" value="DUF3592"/>
    <property type="match status" value="1"/>
</dbReference>
<name>K6WS52_9ACTN</name>
<feature type="transmembrane region" description="Helical" evidence="1">
    <location>
        <begin position="51"/>
        <end position="71"/>
    </location>
</feature>
<reference evidence="3 4" key="1">
    <citation type="submission" date="2012-08" db="EMBL/GenBank/DDBJ databases">
        <title>Whole genome shotgun sequence of Gordonia namibiensis NBRC 108229.</title>
        <authorList>
            <person name="Isaki-Nakamura S."/>
            <person name="Hosoyama A."/>
            <person name="Tsuchikane K."/>
            <person name="Katsumata H."/>
            <person name="Baba S."/>
            <person name="Yamazaki S."/>
            <person name="Fujita N."/>
        </authorList>
    </citation>
    <scope>NUCLEOTIDE SEQUENCE [LARGE SCALE GENOMIC DNA]</scope>
    <source>
        <strain evidence="3 4">NBRC 108229</strain>
    </source>
</reference>
<dbReference type="AlphaFoldDB" id="K6WS52"/>
<evidence type="ECO:0000313" key="3">
    <source>
        <dbReference type="EMBL" id="GAC02246.1"/>
    </source>
</evidence>
<sequence length="196" mass="21323">MFFHIGWSQSAGFPSESVIPESVLWGLALLIACTGLLVLSHGDDEHEPRIIGWPVAGCLIADGLGALAYTVTNEPSAVGATSFILIGVGAAIAAVAEMLARRLWRRRRIRERAEISGVDVEGTVTHLSSAVHDDRDVWWATVSFSVPGGTTYTTKHLFDHKPRMGARVGVRYLPEHPGRAVVIRPPRDPRSWSPGR</sequence>